<protein>
    <recommendedName>
        <fullName evidence="3">Spore coat protein YutH</fullName>
    </recommendedName>
</protein>
<dbReference type="InterPro" id="IPR047175">
    <property type="entry name" value="CotS-like"/>
</dbReference>
<reference evidence="1 2" key="1">
    <citation type="submission" date="2019-11" db="EMBL/GenBank/DDBJ databases">
        <authorList>
            <person name="Li J."/>
        </authorList>
    </citation>
    <scope>NUCLEOTIDE SEQUENCE [LARGE SCALE GENOMIC DNA]</scope>
    <source>
        <strain evidence="1 2">J4</strain>
    </source>
</reference>
<name>A0A6G1X2X1_9BACI</name>
<sequence length="330" mass="39377">MKDILKRNYSFHCQYETTIAGLEAFRGTDGYAMVFPADYIDEHLITEQYVIADYLNQNGFHHVAKPLYSNEGHFIVPLNEESSVYACHVSSIPERRDVLDLAEFLPSFHQAGHGFPYTPLHLNRYGQWKTNWEQIVDQLEVIRSSLIEKRFISDWERLWIESCFYFIGLGENAIQFLQESERENLYNQFDQPVFTLERINPFPHEEIILPNRIVHDHPSRDLAELIRHLIVTKGRNAFEVIPRILERYQNQRPLSLFGWRLLFSRLVFPIHFIDYTEDILSKERITEDDYHIFNKMLSDQAEYEYGLQLFSKEMERHFDMNLEVIGWIYD</sequence>
<dbReference type="Gene3D" id="3.90.1200.10">
    <property type="match status" value="1"/>
</dbReference>
<proteinExistence type="predicted"/>
<dbReference type="SUPFAM" id="SSF56112">
    <property type="entry name" value="Protein kinase-like (PK-like)"/>
    <property type="match status" value="1"/>
</dbReference>
<dbReference type="PANTHER" id="PTHR39179">
    <property type="entry name" value="SPORE COAT PROTEIN I"/>
    <property type="match status" value="1"/>
</dbReference>
<evidence type="ECO:0000313" key="2">
    <source>
        <dbReference type="Proteomes" id="UP000480185"/>
    </source>
</evidence>
<dbReference type="PANTHER" id="PTHR39179:SF2">
    <property type="entry name" value="ENDOSPORE COAT-ASSOCIATED PROTEIN YUTH"/>
    <property type="match status" value="1"/>
</dbReference>
<evidence type="ECO:0000313" key="1">
    <source>
        <dbReference type="EMBL" id="MRG85178.1"/>
    </source>
</evidence>
<dbReference type="OrthoDB" id="2986702at2"/>
<dbReference type="InterPro" id="IPR011009">
    <property type="entry name" value="Kinase-like_dom_sf"/>
</dbReference>
<organism evidence="1 2">
    <name type="scientific">Salinibacillus xinjiangensis</name>
    <dbReference type="NCBI Taxonomy" id="1229268"/>
    <lineage>
        <taxon>Bacteria</taxon>
        <taxon>Bacillati</taxon>
        <taxon>Bacillota</taxon>
        <taxon>Bacilli</taxon>
        <taxon>Bacillales</taxon>
        <taxon>Bacillaceae</taxon>
        <taxon>Salinibacillus</taxon>
    </lineage>
</organism>
<dbReference type="GO" id="GO:0042601">
    <property type="term" value="C:endospore-forming forespore"/>
    <property type="evidence" value="ECO:0007669"/>
    <property type="project" value="TreeGrafter"/>
</dbReference>
<keyword evidence="2" id="KW-1185">Reference proteome</keyword>
<dbReference type="EMBL" id="WJNH01000001">
    <property type="protein sequence ID" value="MRG85178.1"/>
    <property type="molecule type" value="Genomic_DNA"/>
</dbReference>
<accession>A0A6G1X2X1</accession>
<dbReference type="AlphaFoldDB" id="A0A6G1X2X1"/>
<dbReference type="RefSeq" id="WP_153727121.1">
    <property type="nucleotide sequence ID" value="NZ_WJNH01000001.1"/>
</dbReference>
<gene>
    <name evidence="1" type="ORF">GH754_02415</name>
</gene>
<dbReference type="Proteomes" id="UP000480185">
    <property type="component" value="Unassembled WGS sequence"/>
</dbReference>
<evidence type="ECO:0008006" key="3">
    <source>
        <dbReference type="Google" id="ProtNLM"/>
    </source>
</evidence>
<comment type="caution">
    <text evidence="1">The sequence shown here is derived from an EMBL/GenBank/DDBJ whole genome shotgun (WGS) entry which is preliminary data.</text>
</comment>